<accession>A0AAD6VLC8</accession>
<evidence type="ECO:0000313" key="2">
    <source>
        <dbReference type="EMBL" id="KAJ7215580.1"/>
    </source>
</evidence>
<evidence type="ECO:0000259" key="1">
    <source>
        <dbReference type="PROSITE" id="PS50181"/>
    </source>
</evidence>
<comment type="caution">
    <text evidence="2">The sequence shown here is derived from an EMBL/GenBank/DDBJ whole genome shotgun (WGS) entry which is preliminary data.</text>
</comment>
<protein>
    <recommendedName>
        <fullName evidence="1">F-box domain-containing protein</fullName>
    </recommendedName>
</protein>
<dbReference type="Proteomes" id="UP001219525">
    <property type="component" value="Unassembled WGS sequence"/>
</dbReference>
<reference evidence="2" key="1">
    <citation type="submission" date="2023-03" db="EMBL/GenBank/DDBJ databases">
        <title>Massive genome expansion in bonnet fungi (Mycena s.s.) driven by repeated elements and novel gene families across ecological guilds.</title>
        <authorList>
            <consortium name="Lawrence Berkeley National Laboratory"/>
            <person name="Harder C.B."/>
            <person name="Miyauchi S."/>
            <person name="Viragh M."/>
            <person name="Kuo A."/>
            <person name="Thoen E."/>
            <person name="Andreopoulos B."/>
            <person name="Lu D."/>
            <person name="Skrede I."/>
            <person name="Drula E."/>
            <person name="Henrissat B."/>
            <person name="Morin E."/>
            <person name="Kohler A."/>
            <person name="Barry K."/>
            <person name="LaButti K."/>
            <person name="Morin E."/>
            <person name="Salamov A."/>
            <person name="Lipzen A."/>
            <person name="Mereny Z."/>
            <person name="Hegedus B."/>
            <person name="Baldrian P."/>
            <person name="Stursova M."/>
            <person name="Weitz H."/>
            <person name="Taylor A."/>
            <person name="Grigoriev I.V."/>
            <person name="Nagy L.G."/>
            <person name="Martin F."/>
            <person name="Kauserud H."/>
        </authorList>
    </citation>
    <scope>NUCLEOTIDE SEQUENCE</scope>
    <source>
        <strain evidence="2">9144</strain>
    </source>
</reference>
<dbReference type="PROSITE" id="PS50181">
    <property type="entry name" value="FBOX"/>
    <property type="match status" value="1"/>
</dbReference>
<dbReference type="InterPro" id="IPR036047">
    <property type="entry name" value="F-box-like_dom_sf"/>
</dbReference>
<sequence>MSWAAIPVDILLEICMHLDLEDSTSLFLTCSAFRSLPSLKDFWLKTLERIQVVYRQPLPCHAGVDVPSLTRDELRKLAFHAYRLQKIWSLDRAVPVRVRTFPLGEDYAQICVIPGTNVLITNSNKRLACWHTISGARLAVINHQDADAGYSMERCTPSRFPGYCLIGLSYKSRLHLGLLGIKVDYRLGNEVTLSTVYSNEMRSADYAPISIPKVALDDTRIGMVFTSYIDQLSVLVYCEFDDNIVHHIPLGLRVGSLPSCVLHRGHFYINGQDLDDPSTVLSVCVDTSCSCGIHQWTIPFPSSIPGAETHCISLSAPQLFSPTYGVFGVMRRTSQTLPFPGQLIRSVHFWPATAAAAAAGPPLTLGAPAFYEHFTDMAALAVGAASGQCAVVIDVASRQQYVRPEIGLGIVRYVIHPGANPHTTFHRLDTGSVAITHYTAVMAFDDALGVVYITHVAEGEKATLSVISYA</sequence>
<name>A0AAD6VLC8_9AGAR</name>
<feature type="domain" description="F-box" evidence="1">
    <location>
        <begin position="1"/>
        <end position="46"/>
    </location>
</feature>
<dbReference type="CDD" id="cd09917">
    <property type="entry name" value="F-box_SF"/>
    <property type="match status" value="1"/>
</dbReference>
<dbReference type="SUPFAM" id="SSF81383">
    <property type="entry name" value="F-box domain"/>
    <property type="match status" value="1"/>
</dbReference>
<keyword evidence="3" id="KW-1185">Reference proteome</keyword>
<dbReference type="EMBL" id="JARJCW010000017">
    <property type="protein sequence ID" value="KAJ7215580.1"/>
    <property type="molecule type" value="Genomic_DNA"/>
</dbReference>
<organism evidence="2 3">
    <name type="scientific">Mycena pura</name>
    <dbReference type="NCBI Taxonomy" id="153505"/>
    <lineage>
        <taxon>Eukaryota</taxon>
        <taxon>Fungi</taxon>
        <taxon>Dikarya</taxon>
        <taxon>Basidiomycota</taxon>
        <taxon>Agaricomycotina</taxon>
        <taxon>Agaricomycetes</taxon>
        <taxon>Agaricomycetidae</taxon>
        <taxon>Agaricales</taxon>
        <taxon>Marasmiineae</taxon>
        <taxon>Mycenaceae</taxon>
        <taxon>Mycena</taxon>
    </lineage>
</organism>
<dbReference type="InterPro" id="IPR001810">
    <property type="entry name" value="F-box_dom"/>
</dbReference>
<evidence type="ECO:0000313" key="3">
    <source>
        <dbReference type="Proteomes" id="UP001219525"/>
    </source>
</evidence>
<dbReference type="AlphaFoldDB" id="A0AAD6VLC8"/>
<proteinExistence type="predicted"/>
<gene>
    <name evidence="2" type="ORF">GGX14DRAFT_608604</name>
</gene>